<reference evidence="1" key="1">
    <citation type="submission" date="2021-03" db="EMBL/GenBank/DDBJ databases">
        <title>Comparative genomics and phylogenomic investigation of the class Geoglossomycetes provide insights into ecological specialization and systematics.</title>
        <authorList>
            <person name="Melie T."/>
            <person name="Pirro S."/>
            <person name="Miller A.N."/>
            <person name="Quandt A."/>
        </authorList>
    </citation>
    <scope>NUCLEOTIDE SEQUENCE</scope>
    <source>
        <strain evidence="1">CAQ_001_2017</strain>
    </source>
</reference>
<evidence type="ECO:0008006" key="3">
    <source>
        <dbReference type="Google" id="ProtNLM"/>
    </source>
</evidence>
<comment type="caution">
    <text evidence="1">The sequence shown here is derived from an EMBL/GenBank/DDBJ whole genome shotgun (WGS) entry which is preliminary data.</text>
</comment>
<dbReference type="Proteomes" id="UP000750711">
    <property type="component" value="Unassembled WGS sequence"/>
</dbReference>
<organism evidence="1 2">
    <name type="scientific">Trichoglossum hirsutum</name>
    <dbReference type="NCBI Taxonomy" id="265104"/>
    <lineage>
        <taxon>Eukaryota</taxon>
        <taxon>Fungi</taxon>
        <taxon>Dikarya</taxon>
        <taxon>Ascomycota</taxon>
        <taxon>Pezizomycotina</taxon>
        <taxon>Geoglossomycetes</taxon>
        <taxon>Geoglossales</taxon>
        <taxon>Geoglossaceae</taxon>
        <taxon>Trichoglossum</taxon>
    </lineage>
</organism>
<sequence>MGVKVLRNTTLNSIQTNHSNGDIVKFVNILEGPKPSLLRFDHPVISAGPWSQRVLEKLFPEAQFRIPLNLTWRLAITCALKTPRWAPKDDELGCDQLYMADILGHTLDISSFLGGTLYVGGYGADPQVLPELSTDVLVQPDAVKAILKPFHWSAGQDEQLQTTLFDENNKAITPRFGDLPKQITLEGGENFFAPSISALLGELGSA</sequence>
<evidence type="ECO:0000313" key="1">
    <source>
        <dbReference type="EMBL" id="KAH0556984.1"/>
    </source>
</evidence>
<dbReference type="AlphaFoldDB" id="A0A9P8L9H1"/>
<proteinExistence type="predicted"/>
<keyword evidence="2" id="KW-1185">Reference proteome</keyword>
<evidence type="ECO:0000313" key="2">
    <source>
        <dbReference type="Proteomes" id="UP000750711"/>
    </source>
</evidence>
<protein>
    <recommendedName>
        <fullName evidence="3">FAD dependent oxidoreductase domain-containing protein</fullName>
    </recommendedName>
</protein>
<gene>
    <name evidence="1" type="ORF">GP486_005228</name>
</gene>
<name>A0A9P8L9H1_9PEZI</name>
<dbReference type="EMBL" id="JAGHQM010000951">
    <property type="protein sequence ID" value="KAH0556984.1"/>
    <property type="molecule type" value="Genomic_DNA"/>
</dbReference>
<accession>A0A9P8L9H1</accession>